<sequence length="237" mass="26335">MIELNRIKHSFTLGRKGNERRVPVLHGIDMRVGKGEIATLVGRSGSGKSTLLHLIGGFLRPTEGSIRIGGQDVTAFTEGQWADFRLSHIGFVFQNFQLIPGMTAYENIELPLVLRGLSASVRRNRVKEAMERLGIADYADHYPAELSGGQQQRVGIARALILDPPLLLADEPTGSLDSENEEQFLRLLRELNEERGLTLLVITHDERVAAIGSRRFRMEDGLLSEIAAEAEKEEALR</sequence>
<dbReference type="InterPro" id="IPR003593">
    <property type="entry name" value="AAA+_ATPase"/>
</dbReference>
<dbReference type="PANTHER" id="PTHR24220">
    <property type="entry name" value="IMPORT ATP-BINDING PROTEIN"/>
    <property type="match status" value="1"/>
</dbReference>
<dbReference type="Gene3D" id="3.40.50.300">
    <property type="entry name" value="P-loop containing nucleotide triphosphate hydrolases"/>
    <property type="match status" value="1"/>
</dbReference>
<organism evidence="5 6">
    <name type="scientific">Paenibacillus cisolokensis</name>
    <dbReference type="NCBI Taxonomy" id="1658519"/>
    <lineage>
        <taxon>Bacteria</taxon>
        <taxon>Bacillati</taxon>
        <taxon>Bacillota</taxon>
        <taxon>Bacilli</taxon>
        <taxon>Bacillales</taxon>
        <taxon>Paenibacillaceae</taxon>
        <taxon>Paenibacillus</taxon>
    </lineage>
</organism>
<evidence type="ECO:0000313" key="6">
    <source>
        <dbReference type="Proteomes" id="UP000680304"/>
    </source>
</evidence>
<dbReference type="InterPro" id="IPR027417">
    <property type="entry name" value="P-loop_NTPase"/>
</dbReference>
<feature type="domain" description="ABC transporter" evidence="4">
    <location>
        <begin position="2"/>
        <end position="236"/>
    </location>
</feature>
<dbReference type="SMART" id="SM00382">
    <property type="entry name" value="AAA"/>
    <property type="match status" value="1"/>
</dbReference>
<evidence type="ECO:0000256" key="1">
    <source>
        <dbReference type="ARBA" id="ARBA00022448"/>
    </source>
</evidence>
<dbReference type="InterPro" id="IPR017911">
    <property type="entry name" value="MacB-like_ATP-bd"/>
</dbReference>
<gene>
    <name evidence="5" type="primary">ytrE</name>
    <name evidence="5" type="ORF">PACILC2_03800</name>
</gene>
<dbReference type="Proteomes" id="UP000680304">
    <property type="component" value="Unassembled WGS sequence"/>
</dbReference>
<dbReference type="PANTHER" id="PTHR24220:SF648">
    <property type="entry name" value="ABC TRANSPORTER ATP-BINDING PROTEIN YTRE"/>
    <property type="match status" value="1"/>
</dbReference>
<dbReference type="SUPFAM" id="SSF52540">
    <property type="entry name" value="P-loop containing nucleoside triphosphate hydrolases"/>
    <property type="match status" value="1"/>
</dbReference>
<evidence type="ECO:0000256" key="2">
    <source>
        <dbReference type="ARBA" id="ARBA00022741"/>
    </source>
</evidence>
<evidence type="ECO:0000313" key="5">
    <source>
        <dbReference type="EMBL" id="GIQ61812.1"/>
    </source>
</evidence>
<keyword evidence="2" id="KW-0547">Nucleotide-binding</keyword>
<keyword evidence="6" id="KW-1185">Reference proteome</keyword>
<dbReference type="RefSeq" id="WP_213527056.1">
    <property type="nucleotide sequence ID" value="NZ_BOVJ01000010.1"/>
</dbReference>
<keyword evidence="3 5" id="KW-0067">ATP-binding</keyword>
<dbReference type="GO" id="GO:0005524">
    <property type="term" value="F:ATP binding"/>
    <property type="evidence" value="ECO:0007669"/>
    <property type="project" value="UniProtKB-KW"/>
</dbReference>
<dbReference type="PROSITE" id="PS50893">
    <property type="entry name" value="ABC_TRANSPORTER_2"/>
    <property type="match status" value="1"/>
</dbReference>
<dbReference type="EMBL" id="BOVJ01000010">
    <property type="protein sequence ID" value="GIQ61812.1"/>
    <property type="molecule type" value="Genomic_DNA"/>
</dbReference>
<accession>A0ABQ4N0V5</accession>
<dbReference type="InterPro" id="IPR017871">
    <property type="entry name" value="ABC_transporter-like_CS"/>
</dbReference>
<dbReference type="CDD" id="cd03255">
    <property type="entry name" value="ABC_MJ0796_LolCDE_FtsE"/>
    <property type="match status" value="1"/>
</dbReference>
<dbReference type="Pfam" id="PF00005">
    <property type="entry name" value="ABC_tran"/>
    <property type="match status" value="1"/>
</dbReference>
<comment type="caution">
    <text evidence="5">The sequence shown here is derived from an EMBL/GenBank/DDBJ whole genome shotgun (WGS) entry which is preliminary data.</text>
</comment>
<reference evidence="5 6" key="1">
    <citation type="submission" date="2021-04" db="EMBL/GenBank/DDBJ databases">
        <title>Draft genome sequence of Paenibacillus cisolokensis, LC2-13A.</title>
        <authorList>
            <person name="Uke A."/>
            <person name="Chhe C."/>
            <person name="Baramee S."/>
            <person name="Kosugi A."/>
        </authorList>
    </citation>
    <scope>NUCLEOTIDE SEQUENCE [LARGE SCALE GENOMIC DNA]</scope>
    <source>
        <strain evidence="5 6">LC2-13A</strain>
    </source>
</reference>
<proteinExistence type="predicted"/>
<evidence type="ECO:0000259" key="4">
    <source>
        <dbReference type="PROSITE" id="PS50893"/>
    </source>
</evidence>
<dbReference type="PROSITE" id="PS00211">
    <property type="entry name" value="ABC_TRANSPORTER_1"/>
    <property type="match status" value="1"/>
</dbReference>
<evidence type="ECO:0000256" key="3">
    <source>
        <dbReference type="ARBA" id="ARBA00022840"/>
    </source>
</evidence>
<protein>
    <submittedName>
        <fullName evidence="5">ABC transporter ATP-binding protein YtrE</fullName>
    </submittedName>
</protein>
<name>A0ABQ4N0V5_9BACL</name>
<dbReference type="InterPro" id="IPR015854">
    <property type="entry name" value="ABC_transpr_LolD-like"/>
</dbReference>
<keyword evidence="1" id="KW-0813">Transport</keyword>
<dbReference type="InterPro" id="IPR003439">
    <property type="entry name" value="ABC_transporter-like_ATP-bd"/>
</dbReference>